<dbReference type="InterPro" id="IPR008971">
    <property type="entry name" value="HSP40/DnaJ_pept-bd"/>
</dbReference>
<dbReference type="OrthoDB" id="10256793at2759"/>
<keyword evidence="2" id="KW-0677">Repeat</keyword>
<feature type="domain" description="J" evidence="7">
    <location>
        <begin position="230"/>
        <end position="291"/>
    </location>
</feature>
<dbReference type="PROSITE" id="PS51188">
    <property type="entry name" value="ZF_CR"/>
    <property type="match status" value="1"/>
</dbReference>
<dbReference type="Gene3D" id="2.10.230.10">
    <property type="entry name" value="Heat shock protein DnaJ, cysteine-rich domain"/>
    <property type="match status" value="1"/>
</dbReference>
<dbReference type="PROSITE" id="PS50076">
    <property type="entry name" value="DNAJ_2"/>
    <property type="match status" value="1"/>
</dbReference>
<dbReference type="AlphaFoldDB" id="A0A9W5WVB4"/>
<dbReference type="GO" id="GO:0005737">
    <property type="term" value="C:cytoplasm"/>
    <property type="evidence" value="ECO:0007669"/>
    <property type="project" value="TreeGrafter"/>
</dbReference>
<evidence type="ECO:0000256" key="3">
    <source>
        <dbReference type="ARBA" id="ARBA00022771"/>
    </source>
</evidence>
<dbReference type="InterPro" id="IPR036869">
    <property type="entry name" value="J_dom_sf"/>
</dbReference>
<dbReference type="GO" id="GO:0051082">
    <property type="term" value="F:unfolded protein binding"/>
    <property type="evidence" value="ECO:0007669"/>
    <property type="project" value="InterPro"/>
</dbReference>
<keyword evidence="3 5" id="KW-0863">Zinc-finger</keyword>
<dbReference type="PANTHER" id="PTHR43096:SF10">
    <property type="entry name" value="CHAPERONE PROTEIN DNAJ A6, CHLOROPLASTIC"/>
    <property type="match status" value="1"/>
</dbReference>
<dbReference type="SUPFAM" id="SSF57938">
    <property type="entry name" value="DnaJ/Hsp40 cysteine-rich domain"/>
    <property type="match status" value="1"/>
</dbReference>
<dbReference type="CDD" id="cd10719">
    <property type="entry name" value="DnaJ_zf"/>
    <property type="match status" value="1"/>
</dbReference>
<dbReference type="Pfam" id="PF00684">
    <property type="entry name" value="DnaJ_CXXCXGXG"/>
    <property type="match status" value="1"/>
</dbReference>
<organism evidence="9 10">
    <name type="scientific">Babesia ovis</name>
    <dbReference type="NCBI Taxonomy" id="5869"/>
    <lineage>
        <taxon>Eukaryota</taxon>
        <taxon>Sar</taxon>
        <taxon>Alveolata</taxon>
        <taxon>Apicomplexa</taxon>
        <taxon>Aconoidasida</taxon>
        <taxon>Piroplasmida</taxon>
        <taxon>Babesiidae</taxon>
        <taxon>Babesia</taxon>
    </lineage>
</organism>
<evidence type="ECO:0000259" key="8">
    <source>
        <dbReference type="PROSITE" id="PS51188"/>
    </source>
</evidence>
<feature type="domain" description="CR-type" evidence="8">
    <location>
        <begin position="386"/>
        <end position="468"/>
    </location>
</feature>
<dbReference type="InterPro" id="IPR002939">
    <property type="entry name" value="DnaJ_C"/>
</dbReference>
<comment type="caution">
    <text evidence="9">The sequence shown here is derived from an EMBL/GenBank/DDBJ whole genome shotgun (WGS) entry which is preliminary data.</text>
</comment>
<dbReference type="Pfam" id="PF00226">
    <property type="entry name" value="DnaJ"/>
    <property type="match status" value="1"/>
</dbReference>
<sequence>MPAKNKGFPLPSSVTSTPQGTVYNRDPRLSLLTRVFRSCFCKDSSLELKIVFAALTTTAGYCFLACKYGCRFSSLENGLNTLSSLILSVLLLYSIKYGYTSGLSTALYALNSFGIALCLISRPHQHGTLDNLSSFGGSLRPVYNRTNNRMLILDTIAFVSVMNPRATTSHLYSGVTPNGAVATDIRPKYPGAIGSTWITASGIIPVGSDVRSLRNSVLYASRKESEPDVNYYNVLSLPMDCSDADIKKRHDELKESLKSLPSVDRCITKKIKEAYKVLSNPASRALYDEKLKRSQSVASSSDEYDSKTEDEYDAEDGVELFTDPDDEYEIEITDHDSPNQNRSGFTGFLGNLLGFNRDSSIKKLSGMSNSDVSTSVDVDLKSLVFGGTVKVSVDKFCHCPDCNSSKSAQQKYISRCAKCRGCGMISKSQRTPFGYISTSRTCMSCSGRGVSRVQDCFTCNNTGRVQQQTEVDLEIPAGTKEGSIFKVKGKGHSGGYSSRPGDLFVKVASAPSEHEFIQGDKVYTTADIDYVSAILGDTVDVATFCGSKKVTVPAGTQNGDEVVVGSYEGKTHLIRFNVLVPRKPSQEEVSLLQKISKLRNSK</sequence>
<protein>
    <submittedName>
        <fullName evidence="9">Chaperone</fullName>
    </submittedName>
</protein>
<dbReference type="Pfam" id="PF01556">
    <property type="entry name" value="DnaJ_C"/>
    <property type="match status" value="1"/>
</dbReference>
<dbReference type="EMBL" id="BLIY01000017">
    <property type="protein sequence ID" value="GFE54778.1"/>
    <property type="molecule type" value="Genomic_DNA"/>
</dbReference>
<keyword evidence="4 5" id="KW-0862">Zinc</keyword>
<dbReference type="CDD" id="cd06257">
    <property type="entry name" value="DnaJ"/>
    <property type="match status" value="1"/>
</dbReference>
<dbReference type="InterPro" id="IPR036410">
    <property type="entry name" value="HSP_DnaJ_Cys-rich_dom_sf"/>
</dbReference>
<evidence type="ECO:0000313" key="10">
    <source>
        <dbReference type="Proteomes" id="UP001057455"/>
    </source>
</evidence>
<reference evidence="9" key="1">
    <citation type="submission" date="2019-12" db="EMBL/GenBank/DDBJ databases">
        <title>Genome sequence of Babesia ovis.</title>
        <authorList>
            <person name="Yamagishi J."/>
            <person name="Sevinc F."/>
            <person name="Xuan X."/>
        </authorList>
    </citation>
    <scope>NUCLEOTIDE SEQUENCE</scope>
    <source>
        <strain evidence="9">Selcuk</strain>
    </source>
</reference>
<dbReference type="Gene3D" id="1.10.287.110">
    <property type="entry name" value="DnaJ domain"/>
    <property type="match status" value="1"/>
</dbReference>
<dbReference type="SUPFAM" id="SSF49493">
    <property type="entry name" value="HSP40/DnaJ peptide-binding domain"/>
    <property type="match status" value="2"/>
</dbReference>
<proteinExistence type="predicted"/>
<evidence type="ECO:0000313" key="9">
    <source>
        <dbReference type="EMBL" id="GFE54778.1"/>
    </source>
</evidence>
<evidence type="ECO:0000256" key="1">
    <source>
        <dbReference type="ARBA" id="ARBA00022723"/>
    </source>
</evidence>
<feature type="region of interest" description="Disordered" evidence="6">
    <location>
        <begin position="297"/>
        <end position="317"/>
    </location>
</feature>
<evidence type="ECO:0000259" key="7">
    <source>
        <dbReference type="PROSITE" id="PS50076"/>
    </source>
</evidence>
<evidence type="ECO:0000256" key="5">
    <source>
        <dbReference type="PROSITE-ProRule" id="PRU00546"/>
    </source>
</evidence>
<dbReference type="Proteomes" id="UP001057455">
    <property type="component" value="Unassembled WGS sequence"/>
</dbReference>
<dbReference type="Gene3D" id="2.60.260.20">
    <property type="entry name" value="Urease metallochaperone UreE, N-terminal domain"/>
    <property type="match status" value="2"/>
</dbReference>
<dbReference type="InterPro" id="IPR001305">
    <property type="entry name" value="HSP_DnaJ_Cys-rich_dom"/>
</dbReference>
<gene>
    <name evidence="9" type="ORF">BaOVIS_021820</name>
</gene>
<dbReference type="GO" id="GO:0031072">
    <property type="term" value="F:heat shock protein binding"/>
    <property type="evidence" value="ECO:0007669"/>
    <property type="project" value="InterPro"/>
</dbReference>
<evidence type="ECO:0000256" key="2">
    <source>
        <dbReference type="ARBA" id="ARBA00022737"/>
    </source>
</evidence>
<evidence type="ECO:0000256" key="4">
    <source>
        <dbReference type="ARBA" id="ARBA00022833"/>
    </source>
</evidence>
<dbReference type="GO" id="GO:0042026">
    <property type="term" value="P:protein refolding"/>
    <property type="evidence" value="ECO:0007669"/>
    <property type="project" value="TreeGrafter"/>
</dbReference>
<dbReference type="GO" id="GO:0008270">
    <property type="term" value="F:zinc ion binding"/>
    <property type="evidence" value="ECO:0007669"/>
    <property type="project" value="UniProtKB-KW"/>
</dbReference>
<keyword evidence="1 5" id="KW-0479">Metal-binding</keyword>
<dbReference type="InterPro" id="IPR001623">
    <property type="entry name" value="DnaJ_domain"/>
</dbReference>
<feature type="zinc finger region" description="CR-type" evidence="5">
    <location>
        <begin position="386"/>
        <end position="468"/>
    </location>
</feature>
<accession>A0A9W5WVB4</accession>
<dbReference type="CDD" id="cd10747">
    <property type="entry name" value="DnaJ_C"/>
    <property type="match status" value="1"/>
</dbReference>
<dbReference type="PANTHER" id="PTHR43096">
    <property type="entry name" value="DNAJ HOMOLOG 1, MITOCHONDRIAL-RELATED"/>
    <property type="match status" value="1"/>
</dbReference>
<evidence type="ECO:0000256" key="6">
    <source>
        <dbReference type="SAM" id="MobiDB-lite"/>
    </source>
</evidence>
<dbReference type="SUPFAM" id="SSF46565">
    <property type="entry name" value="Chaperone J-domain"/>
    <property type="match status" value="1"/>
</dbReference>
<name>A0A9W5WVB4_BABOV</name>
<keyword evidence="10" id="KW-1185">Reference proteome</keyword>